<gene>
    <name evidence="1" type="ORF">GA0070563_112127</name>
</gene>
<protein>
    <submittedName>
        <fullName evidence="1">Uncharacterized conserved protein (DUF2190)</fullName>
    </submittedName>
</protein>
<proteinExistence type="predicted"/>
<reference evidence="2" key="1">
    <citation type="submission" date="2016-06" db="EMBL/GenBank/DDBJ databases">
        <authorList>
            <person name="Varghese N."/>
            <person name="Submissions Spin"/>
        </authorList>
    </citation>
    <scope>NUCLEOTIDE SEQUENCE [LARGE SCALE GENOMIC DNA]</scope>
    <source>
        <strain evidence="2">DSM 43168</strain>
    </source>
</reference>
<evidence type="ECO:0000313" key="2">
    <source>
        <dbReference type="Proteomes" id="UP000183585"/>
    </source>
</evidence>
<dbReference type="Proteomes" id="UP000183585">
    <property type="component" value="Unassembled WGS sequence"/>
</dbReference>
<dbReference type="AlphaFoldDB" id="A0A1C5AC18"/>
<sequence>MGAYEPKFLYSDQITGTTSATVTGGQVLAVTGNGTVGPAGAASAAVIGVAAFDAASGARVSYFPRGKVHVSTASGAITAAARVDAGAAGTVASGTAAVTNVGIALTTAADGAAVEWMEI</sequence>
<dbReference type="EMBL" id="FMCT01000012">
    <property type="protein sequence ID" value="SCF42765.1"/>
    <property type="molecule type" value="Genomic_DNA"/>
</dbReference>
<evidence type="ECO:0000313" key="1">
    <source>
        <dbReference type="EMBL" id="SCF42765.1"/>
    </source>
</evidence>
<keyword evidence="2" id="KW-1185">Reference proteome</keyword>
<organism evidence="1 2">
    <name type="scientific">Micromonospora carbonacea</name>
    <dbReference type="NCBI Taxonomy" id="47853"/>
    <lineage>
        <taxon>Bacteria</taxon>
        <taxon>Bacillati</taxon>
        <taxon>Actinomycetota</taxon>
        <taxon>Actinomycetes</taxon>
        <taxon>Micromonosporales</taxon>
        <taxon>Micromonosporaceae</taxon>
        <taxon>Micromonospora</taxon>
    </lineage>
</organism>
<name>A0A1C5AC18_9ACTN</name>
<dbReference type="RefSeq" id="WP_074476916.1">
    <property type="nucleotide sequence ID" value="NZ_FMCT01000012.1"/>
</dbReference>
<accession>A0A1C5AC18</accession>